<dbReference type="InterPro" id="IPR050108">
    <property type="entry name" value="CDK"/>
</dbReference>
<dbReference type="PROSITE" id="PS50011">
    <property type="entry name" value="PROTEIN_KINASE_DOM"/>
    <property type="match status" value="1"/>
</dbReference>
<evidence type="ECO:0000256" key="5">
    <source>
        <dbReference type="ARBA" id="ARBA00022618"/>
    </source>
</evidence>
<dbReference type="Proteomes" id="UP001168877">
    <property type="component" value="Unassembled WGS sequence"/>
</dbReference>
<evidence type="ECO:0000256" key="8">
    <source>
        <dbReference type="ARBA" id="ARBA00022776"/>
    </source>
</evidence>
<evidence type="ECO:0000256" key="2">
    <source>
        <dbReference type="ARBA" id="ARBA00012425"/>
    </source>
</evidence>
<evidence type="ECO:0000256" key="9">
    <source>
        <dbReference type="ARBA" id="ARBA00022777"/>
    </source>
</evidence>
<dbReference type="SUPFAM" id="SSF56112">
    <property type="entry name" value="Protein kinase-like (PK-like)"/>
    <property type="match status" value="1"/>
</dbReference>
<evidence type="ECO:0000256" key="14">
    <source>
        <dbReference type="PROSITE-ProRule" id="PRU10141"/>
    </source>
</evidence>
<keyword evidence="10 14" id="KW-0067">ATP-binding</keyword>
<reference evidence="17" key="2">
    <citation type="submission" date="2023-06" db="EMBL/GenBank/DDBJ databases">
        <authorList>
            <person name="Swenson N.G."/>
            <person name="Wegrzyn J.L."/>
            <person name="Mcevoy S.L."/>
        </authorList>
    </citation>
    <scope>NUCLEOTIDE SEQUENCE</scope>
    <source>
        <strain evidence="17">NS2018</strain>
        <tissue evidence="17">Leaf</tissue>
    </source>
</reference>
<organism evidence="17 18">
    <name type="scientific">Acer saccharum</name>
    <name type="common">Sugar maple</name>
    <dbReference type="NCBI Taxonomy" id="4024"/>
    <lineage>
        <taxon>Eukaryota</taxon>
        <taxon>Viridiplantae</taxon>
        <taxon>Streptophyta</taxon>
        <taxon>Embryophyta</taxon>
        <taxon>Tracheophyta</taxon>
        <taxon>Spermatophyta</taxon>
        <taxon>Magnoliopsida</taxon>
        <taxon>eudicotyledons</taxon>
        <taxon>Gunneridae</taxon>
        <taxon>Pentapetalae</taxon>
        <taxon>rosids</taxon>
        <taxon>malvids</taxon>
        <taxon>Sapindales</taxon>
        <taxon>Sapindaceae</taxon>
        <taxon>Hippocastanoideae</taxon>
        <taxon>Acereae</taxon>
        <taxon>Acer</taxon>
    </lineage>
</organism>
<evidence type="ECO:0000313" key="17">
    <source>
        <dbReference type="EMBL" id="KAK0597479.1"/>
    </source>
</evidence>
<dbReference type="AlphaFoldDB" id="A0AA39SXD5"/>
<feature type="domain" description="Protein kinase" evidence="15">
    <location>
        <begin position="160"/>
        <end position="448"/>
    </location>
</feature>
<feature type="binding site" evidence="14">
    <location>
        <position position="189"/>
    </location>
    <ligand>
        <name>ATP</name>
        <dbReference type="ChEBI" id="CHEBI:30616"/>
    </ligand>
</feature>
<sequence>MTSDLQTLLELSSNKAYFYEAYEGFKTVDTLKQKFIKMPKKVKDVILCTCYLKWKIWVFALPSYLSPHAGQASILLATDVASRGLDIPTVDLVINYDIPMNPRDYVHRVGRTARAGRGGLSVSFVSQNDVVLLHAIEDLGKQLEEFECKEQDVLSDITRYERLGKIGEGSYGKVYKARDCITNETVALKMISMDIEKVGVPSTTIREISVLKEMQHPNIVSLRDVQYTEKDMCLVFEYLDMDLKKYMDSCTDFTNNPHAIKTFLRQILCGVAYCHSHRVLHRDLKPQNLLIDCRTSTIKLADFGLARACSVPIRTYSHEDLATFVPNLDPVGVDLLSGENCLKGVKGISVGQEPNYLEVARAFFNKVQLGSIVKGLGGCKEKYSGPGCKEKYNVGKKKKHLVSNSTTIPVIWAFNKKVITESLAVKGHGLKTMSSKFKMPLILEEEFFKTIDMGKALGFDYKDKELNHKEVISHQPSWKSPKRGEFKINCDASFQLRSGKAGVGVIIRDYKGSAIAVRSSPVLCCSSVEMLETQACLEGIQLAIDIGVSGVIIESDDVSVIQLLSDQTVSRTELGAIIHTSLALGASVNLLSYVAVRREANSVAHGIAQHALSLDSPVVWIEEMPPDIARLVRGDSPTSVCSF</sequence>
<accession>A0AA39SXD5</accession>
<keyword evidence="6" id="KW-0808">Transferase</keyword>
<dbReference type="SUPFAM" id="SSF52540">
    <property type="entry name" value="P-loop containing nucleoside triphosphate hydrolases"/>
    <property type="match status" value="1"/>
</dbReference>
<keyword evidence="8" id="KW-0498">Mitosis</keyword>
<dbReference type="Gene3D" id="3.30.420.10">
    <property type="entry name" value="Ribonuclease H-like superfamily/Ribonuclease H"/>
    <property type="match status" value="1"/>
</dbReference>
<dbReference type="InterPro" id="IPR027417">
    <property type="entry name" value="P-loop_NTPase"/>
</dbReference>
<dbReference type="GO" id="GO:0010468">
    <property type="term" value="P:regulation of gene expression"/>
    <property type="evidence" value="ECO:0007669"/>
    <property type="project" value="TreeGrafter"/>
</dbReference>
<dbReference type="Gene3D" id="3.40.50.300">
    <property type="entry name" value="P-loop containing nucleotide triphosphate hydrolases"/>
    <property type="match status" value="1"/>
</dbReference>
<dbReference type="GO" id="GO:0030332">
    <property type="term" value="F:cyclin binding"/>
    <property type="evidence" value="ECO:0007669"/>
    <property type="project" value="TreeGrafter"/>
</dbReference>
<keyword evidence="11" id="KW-0131">Cell cycle</keyword>
<dbReference type="InterPro" id="IPR002156">
    <property type="entry name" value="RNaseH_domain"/>
</dbReference>
<dbReference type="GO" id="GO:0000082">
    <property type="term" value="P:G1/S transition of mitotic cell cycle"/>
    <property type="evidence" value="ECO:0007669"/>
    <property type="project" value="TreeGrafter"/>
</dbReference>
<keyword evidence="4" id="KW-0597">Phosphoprotein</keyword>
<dbReference type="Gene3D" id="3.30.200.20">
    <property type="entry name" value="Phosphorylase Kinase, domain 1"/>
    <property type="match status" value="1"/>
</dbReference>
<dbReference type="GO" id="GO:0005524">
    <property type="term" value="F:ATP binding"/>
    <property type="evidence" value="ECO:0007669"/>
    <property type="project" value="UniProtKB-UniRule"/>
</dbReference>
<dbReference type="GO" id="GO:0007165">
    <property type="term" value="P:signal transduction"/>
    <property type="evidence" value="ECO:0007669"/>
    <property type="project" value="TreeGrafter"/>
</dbReference>
<dbReference type="Pfam" id="PF00069">
    <property type="entry name" value="Pkinase"/>
    <property type="match status" value="1"/>
</dbReference>
<dbReference type="FunFam" id="3.30.200.20:FF:000375">
    <property type="entry name" value="Cell division related protein kinase 2"/>
    <property type="match status" value="1"/>
</dbReference>
<dbReference type="PANTHER" id="PTHR24056:SF548">
    <property type="entry name" value="CYCLIN-DEPENDENT KINASE A-1"/>
    <property type="match status" value="1"/>
</dbReference>
<dbReference type="GO" id="GO:0000307">
    <property type="term" value="C:cyclin-dependent protein kinase holoenzyme complex"/>
    <property type="evidence" value="ECO:0007669"/>
    <property type="project" value="TreeGrafter"/>
</dbReference>
<dbReference type="SUPFAM" id="SSF53098">
    <property type="entry name" value="Ribonuclease H-like"/>
    <property type="match status" value="1"/>
</dbReference>
<dbReference type="GO" id="GO:0004693">
    <property type="term" value="F:cyclin-dependent protein serine/threonine kinase activity"/>
    <property type="evidence" value="ECO:0007669"/>
    <property type="project" value="UniProtKB-EC"/>
</dbReference>
<evidence type="ECO:0000259" key="16">
    <source>
        <dbReference type="PROSITE" id="PS51194"/>
    </source>
</evidence>
<evidence type="ECO:0000256" key="3">
    <source>
        <dbReference type="ARBA" id="ARBA00022527"/>
    </source>
</evidence>
<dbReference type="InterPro" id="IPR044730">
    <property type="entry name" value="RNase_H-like_dom_plant"/>
</dbReference>
<dbReference type="Pfam" id="PF00271">
    <property type="entry name" value="Helicase_C"/>
    <property type="match status" value="1"/>
</dbReference>
<dbReference type="GO" id="GO:0005737">
    <property type="term" value="C:cytoplasm"/>
    <property type="evidence" value="ECO:0007669"/>
    <property type="project" value="TreeGrafter"/>
</dbReference>
<dbReference type="InterPro" id="IPR008271">
    <property type="entry name" value="Ser/Thr_kinase_AS"/>
</dbReference>
<evidence type="ECO:0000256" key="7">
    <source>
        <dbReference type="ARBA" id="ARBA00022741"/>
    </source>
</evidence>
<gene>
    <name evidence="17" type="ORF">LWI29_025745</name>
</gene>
<dbReference type="PANTHER" id="PTHR24056">
    <property type="entry name" value="CELL DIVISION PROTEIN KINASE"/>
    <property type="match status" value="1"/>
</dbReference>
<evidence type="ECO:0000256" key="11">
    <source>
        <dbReference type="ARBA" id="ARBA00023306"/>
    </source>
</evidence>
<keyword evidence="9" id="KW-0418">Kinase</keyword>
<comment type="caution">
    <text evidence="17">The sequence shown here is derived from an EMBL/GenBank/DDBJ whole genome shotgun (WGS) entry which is preliminary data.</text>
</comment>
<dbReference type="InterPro" id="IPR011009">
    <property type="entry name" value="Kinase-like_dom_sf"/>
</dbReference>
<dbReference type="CDD" id="cd06222">
    <property type="entry name" value="RNase_H_like"/>
    <property type="match status" value="1"/>
</dbReference>
<evidence type="ECO:0000256" key="6">
    <source>
        <dbReference type="ARBA" id="ARBA00022679"/>
    </source>
</evidence>
<dbReference type="EMBL" id="JAUESC010000004">
    <property type="protein sequence ID" value="KAK0597479.1"/>
    <property type="molecule type" value="Genomic_DNA"/>
</dbReference>
<comment type="catalytic activity">
    <reaction evidence="13">
        <text>L-seryl-[protein] + ATP = O-phospho-L-seryl-[protein] + ADP + H(+)</text>
        <dbReference type="Rhea" id="RHEA:17989"/>
        <dbReference type="Rhea" id="RHEA-COMP:9863"/>
        <dbReference type="Rhea" id="RHEA-COMP:11604"/>
        <dbReference type="ChEBI" id="CHEBI:15378"/>
        <dbReference type="ChEBI" id="CHEBI:29999"/>
        <dbReference type="ChEBI" id="CHEBI:30616"/>
        <dbReference type="ChEBI" id="CHEBI:83421"/>
        <dbReference type="ChEBI" id="CHEBI:456216"/>
        <dbReference type="EC" id="2.7.11.22"/>
    </reaction>
</comment>
<dbReference type="PROSITE" id="PS51194">
    <property type="entry name" value="HELICASE_CTER"/>
    <property type="match status" value="1"/>
</dbReference>
<dbReference type="GO" id="GO:0051445">
    <property type="term" value="P:regulation of meiotic cell cycle"/>
    <property type="evidence" value="ECO:0007669"/>
    <property type="project" value="TreeGrafter"/>
</dbReference>
<keyword evidence="5" id="KW-0132">Cell division</keyword>
<dbReference type="InterPro" id="IPR017441">
    <property type="entry name" value="Protein_kinase_ATP_BS"/>
</dbReference>
<dbReference type="InterPro" id="IPR001650">
    <property type="entry name" value="Helicase_C-like"/>
</dbReference>
<comment type="catalytic activity">
    <reaction evidence="12">
        <text>L-threonyl-[protein] + ATP = O-phospho-L-threonyl-[protein] + ADP + H(+)</text>
        <dbReference type="Rhea" id="RHEA:46608"/>
        <dbReference type="Rhea" id="RHEA-COMP:11060"/>
        <dbReference type="Rhea" id="RHEA-COMP:11605"/>
        <dbReference type="ChEBI" id="CHEBI:15378"/>
        <dbReference type="ChEBI" id="CHEBI:30013"/>
        <dbReference type="ChEBI" id="CHEBI:30616"/>
        <dbReference type="ChEBI" id="CHEBI:61977"/>
        <dbReference type="ChEBI" id="CHEBI:456216"/>
        <dbReference type="EC" id="2.7.11.22"/>
    </reaction>
</comment>
<dbReference type="PROSITE" id="PS00107">
    <property type="entry name" value="PROTEIN_KINASE_ATP"/>
    <property type="match status" value="1"/>
</dbReference>
<protein>
    <recommendedName>
        <fullName evidence="2">cyclin-dependent kinase</fullName>
        <ecNumber evidence="2">2.7.11.22</ecNumber>
    </recommendedName>
</protein>
<dbReference type="GO" id="GO:0004523">
    <property type="term" value="F:RNA-DNA hybrid ribonuclease activity"/>
    <property type="evidence" value="ECO:0007669"/>
    <property type="project" value="InterPro"/>
</dbReference>
<dbReference type="SMART" id="SM00220">
    <property type="entry name" value="S_TKc"/>
    <property type="match status" value="1"/>
</dbReference>
<evidence type="ECO:0000256" key="12">
    <source>
        <dbReference type="ARBA" id="ARBA00047811"/>
    </source>
</evidence>
<dbReference type="PROSITE" id="PS00108">
    <property type="entry name" value="PROTEIN_KINASE_ST"/>
    <property type="match status" value="1"/>
</dbReference>
<dbReference type="GO" id="GO:0005634">
    <property type="term" value="C:nucleus"/>
    <property type="evidence" value="ECO:0007669"/>
    <property type="project" value="TreeGrafter"/>
</dbReference>
<dbReference type="InterPro" id="IPR012337">
    <property type="entry name" value="RNaseH-like_sf"/>
</dbReference>
<name>A0AA39SXD5_ACESA</name>
<keyword evidence="3" id="KW-0723">Serine/threonine-protein kinase</keyword>
<dbReference type="GO" id="GO:0003676">
    <property type="term" value="F:nucleic acid binding"/>
    <property type="evidence" value="ECO:0007669"/>
    <property type="project" value="InterPro"/>
</dbReference>
<evidence type="ECO:0000256" key="1">
    <source>
        <dbReference type="ARBA" id="ARBA00006485"/>
    </source>
</evidence>
<dbReference type="GO" id="GO:0051301">
    <property type="term" value="P:cell division"/>
    <property type="evidence" value="ECO:0007669"/>
    <property type="project" value="UniProtKB-KW"/>
</dbReference>
<dbReference type="InterPro" id="IPR000719">
    <property type="entry name" value="Prot_kinase_dom"/>
</dbReference>
<keyword evidence="18" id="KW-1185">Reference proteome</keyword>
<dbReference type="CDD" id="cd18787">
    <property type="entry name" value="SF2_C_DEAD"/>
    <property type="match status" value="1"/>
</dbReference>
<proteinExistence type="inferred from homology"/>
<dbReference type="Pfam" id="PF13456">
    <property type="entry name" value="RVT_3"/>
    <property type="match status" value="1"/>
</dbReference>
<dbReference type="InterPro" id="IPR036397">
    <property type="entry name" value="RNaseH_sf"/>
</dbReference>
<comment type="similarity">
    <text evidence="1">Belongs to the protein kinase superfamily. CMGC Ser/Thr protein kinase family. CDC2/CDKX subfamily.</text>
</comment>
<evidence type="ECO:0000313" key="18">
    <source>
        <dbReference type="Proteomes" id="UP001168877"/>
    </source>
</evidence>
<feature type="domain" description="Helicase C-terminal" evidence="16">
    <location>
        <begin position="4"/>
        <end position="154"/>
    </location>
</feature>
<reference evidence="17" key="1">
    <citation type="journal article" date="2022" name="Plant J.">
        <title>Strategies of tolerance reflected in two North American maple genomes.</title>
        <authorList>
            <person name="McEvoy S.L."/>
            <person name="Sezen U.U."/>
            <person name="Trouern-Trend A."/>
            <person name="McMahon S.M."/>
            <person name="Schaberg P.G."/>
            <person name="Yang J."/>
            <person name="Wegrzyn J.L."/>
            <person name="Swenson N.G."/>
        </authorList>
    </citation>
    <scope>NUCLEOTIDE SEQUENCE</scope>
    <source>
        <strain evidence="17">NS2018</strain>
    </source>
</reference>
<dbReference type="SMART" id="SM00490">
    <property type="entry name" value="HELICc"/>
    <property type="match status" value="1"/>
</dbReference>
<dbReference type="EC" id="2.7.11.22" evidence="2"/>
<evidence type="ECO:0000256" key="13">
    <source>
        <dbReference type="ARBA" id="ARBA00048367"/>
    </source>
</evidence>
<evidence type="ECO:0000256" key="10">
    <source>
        <dbReference type="ARBA" id="ARBA00022840"/>
    </source>
</evidence>
<keyword evidence="7 14" id="KW-0547">Nucleotide-binding</keyword>
<dbReference type="GO" id="GO:0010389">
    <property type="term" value="P:regulation of G2/M transition of mitotic cell cycle"/>
    <property type="evidence" value="ECO:0007669"/>
    <property type="project" value="TreeGrafter"/>
</dbReference>
<evidence type="ECO:0000256" key="4">
    <source>
        <dbReference type="ARBA" id="ARBA00022553"/>
    </source>
</evidence>
<evidence type="ECO:0000259" key="15">
    <source>
        <dbReference type="PROSITE" id="PS50011"/>
    </source>
</evidence>
<dbReference type="Gene3D" id="1.10.510.10">
    <property type="entry name" value="Transferase(Phosphotransferase) domain 1"/>
    <property type="match status" value="1"/>
</dbReference>